<dbReference type="InterPro" id="IPR001715">
    <property type="entry name" value="CH_dom"/>
</dbReference>
<evidence type="ECO:0000313" key="5">
    <source>
        <dbReference type="Proteomes" id="UP000002313"/>
    </source>
</evidence>
<evidence type="ECO:0000256" key="2">
    <source>
        <dbReference type="ARBA" id="ARBA00023203"/>
    </source>
</evidence>
<feature type="domain" description="Calponin-homology (CH)" evidence="3">
    <location>
        <begin position="11"/>
        <end position="116"/>
    </location>
</feature>
<dbReference type="KEGG" id="ein:Eint_090280"/>
<dbReference type="PROSITE" id="PS00020">
    <property type="entry name" value="ACTININ_2"/>
    <property type="match status" value="1"/>
</dbReference>
<dbReference type="Pfam" id="PF00307">
    <property type="entry name" value="CH"/>
    <property type="match status" value="2"/>
</dbReference>
<dbReference type="SMART" id="SM00033">
    <property type="entry name" value="CH"/>
    <property type="match status" value="2"/>
</dbReference>
<keyword evidence="1" id="KW-0677">Repeat</keyword>
<dbReference type="PROSITE" id="PS50021">
    <property type="entry name" value="CH"/>
    <property type="match status" value="2"/>
</dbReference>
<dbReference type="EMBL" id="CP001950">
    <property type="protein sequence ID" value="ADM12158.1"/>
    <property type="molecule type" value="Genomic_DNA"/>
</dbReference>
<dbReference type="GeneID" id="9698348"/>
<accession>E0S976</accession>
<evidence type="ECO:0000313" key="4">
    <source>
        <dbReference type="EMBL" id="ADM12158.1"/>
    </source>
</evidence>
<keyword evidence="2" id="KW-0009">Actin-binding</keyword>
<feature type="domain" description="Calponin-homology (CH)" evidence="3">
    <location>
        <begin position="126"/>
        <end position="233"/>
    </location>
</feature>
<dbReference type="SUPFAM" id="SSF47576">
    <property type="entry name" value="Calponin-homology domain, CH-domain"/>
    <property type="match status" value="1"/>
</dbReference>
<dbReference type="Proteomes" id="UP000002313">
    <property type="component" value="Chromosome IX"/>
</dbReference>
<evidence type="ECO:0000256" key="1">
    <source>
        <dbReference type="ARBA" id="ARBA00022737"/>
    </source>
</evidence>
<dbReference type="InterPro" id="IPR036872">
    <property type="entry name" value="CH_dom_sf"/>
</dbReference>
<name>E0S976_ENCIT</name>
<gene>
    <name evidence="4" type="ORF">Eint_090280</name>
</gene>
<dbReference type="PANTHER" id="PTHR11915">
    <property type="entry name" value="SPECTRIN/FILAMIN RELATED CYTOSKELETAL PROTEIN"/>
    <property type="match status" value="1"/>
</dbReference>
<dbReference type="InterPro" id="IPR001589">
    <property type="entry name" value="Actinin_actin-bd_CS"/>
</dbReference>
<protein>
    <submittedName>
        <fullName evidence="4">Ca2+-binding actin-bundling protein fimbrin/plastin</fullName>
    </submittedName>
</protein>
<dbReference type="HOGENOM" id="CLU_005217_0_2_1"/>
<organism evidence="4 5">
    <name type="scientific">Encephalitozoon intestinalis (strain ATCC 50506)</name>
    <name type="common">Microsporidian parasite</name>
    <name type="synonym">Septata intestinalis</name>
    <dbReference type="NCBI Taxonomy" id="876142"/>
    <lineage>
        <taxon>Eukaryota</taxon>
        <taxon>Fungi</taxon>
        <taxon>Fungi incertae sedis</taxon>
        <taxon>Microsporidia</taxon>
        <taxon>Unikaryonidae</taxon>
        <taxon>Encephalitozoon</taxon>
    </lineage>
</organism>
<dbReference type="PROSITE" id="PS00019">
    <property type="entry name" value="ACTININ_1"/>
    <property type="match status" value="1"/>
</dbReference>
<sequence>MTQQEEKEWQEVQKKTFTKWVNEKLVKGGHKEIGDIFEDLCDGVKLAHLLTALQKDVVEYNPAPCTRIQKMENVERILSFIKGKKVKLINIGPADIVDGNPKLILGLVWSLILRLSIAEITEAGELSIRNELLRWCKEVTNGYKNVNVVDFSRSWQDGLAFNAIIHRFRPDLVPNFHELKPSKKAYNLSQAFRIAEKSLNIKKLLDVEDIAEVSIPDEKSIMTYVSGYYRKFKEYEKEKLALNRVKGVLEAVDWSIQARNLYEVKARSLRSLIQDLSNQKKEVCKMIRSLNKAFELMLETNSKAMHESTEIHSLFGSINAIHDLYRIKRYFPPEDVSLDKLEFPSLHPESIANSIEIKKLFDPSFQSEFDALNRIFEFFKHVFAKGENMKEQMQGTSELKSRLMEMTFTHPLTKTQKEGFKNIAAKKLETLEKILSKREKEDKILESATALFNKAVKKNECGISPMDLCWCLSQLGLSVDEGMVPFGNPEGRISLEDYLLIVKEMHNTLFDSVELKKAFEMFSVDDILDLKSLNIEGKDLRNLYDSNGEEEPSLSVSKFFENFIEN</sequence>
<dbReference type="OrthoDB" id="10017054at2759"/>
<dbReference type="FunFam" id="1.10.418.10:FF:000001">
    <property type="entry name" value="Actinin alpha 1"/>
    <property type="match status" value="1"/>
</dbReference>
<reference evidence="4 5" key="2">
    <citation type="journal article" date="2012" name="Proc. Natl. Acad. Sci. U.S.A.">
        <title>Gain and loss of multiple functionally related, horizontally transferred genes in the reduced genomes of two microsporidian parasites.</title>
        <authorList>
            <person name="Pombert J.-F."/>
            <person name="Selman M."/>
            <person name="Burki F."/>
            <person name="Bardell F.T."/>
            <person name="Farinelli L."/>
            <person name="Solter L.F."/>
            <person name="Whitman D.W."/>
            <person name="Weiss L.M."/>
            <person name="Corradi N."/>
            <person name="Keeling P.J."/>
        </authorList>
    </citation>
    <scope>NUCLEOTIDE SEQUENCE [LARGE SCALE GENOMIC DNA]</scope>
    <source>
        <strain evidence="4 5">ATCC 50506</strain>
    </source>
</reference>
<proteinExistence type="predicted"/>
<dbReference type="GO" id="GO:0003779">
    <property type="term" value="F:actin binding"/>
    <property type="evidence" value="ECO:0007669"/>
    <property type="project" value="UniProtKB-KW"/>
</dbReference>
<keyword evidence="5" id="KW-1185">Reference proteome</keyword>
<dbReference type="RefSeq" id="XP_003073518.1">
    <property type="nucleotide sequence ID" value="XM_003073472.1"/>
</dbReference>
<dbReference type="VEuPathDB" id="MicrosporidiaDB:Eint_090280"/>
<dbReference type="Gene3D" id="1.10.418.10">
    <property type="entry name" value="Calponin-like domain"/>
    <property type="match status" value="2"/>
</dbReference>
<evidence type="ECO:0000259" key="3">
    <source>
        <dbReference type="PROSITE" id="PS50021"/>
    </source>
</evidence>
<dbReference type="AlphaFoldDB" id="E0S976"/>
<reference evidence="4 5" key="1">
    <citation type="journal article" date="2010" name="Nat. Commun.">
        <title>The complete sequence of the smallest known nuclear genome from the microsporidian Encephalitozoon intestinalis.</title>
        <authorList>
            <person name="Corradi N."/>
            <person name="Pombert J.-F."/>
            <person name="Farinelli L."/>
            <person name="Didier E.S."/>
            <person name="Keeling P.J."/>
        </authorList>
    </citation>
    <scope>NUCLEOTIDE SEQUENCE [LARGE SCALE GENOMIC DNA]</scope>
    <source>
        <strain evidence="4 5">ATCC 50506</strain>
    </source>
</reference>